<proteinExistence type="predicted"/>
<accession>A0ABW0D591</accession>
<evidence type="ECO:0000313" key="3">
    <source>
        <dbReference type="Proteomes" id="UP001596156"/>
    </source>
</evidence>
<keyword evidence="3" id="KW-1185">Reference proteome</keyword>
<reference evidence="3" key="1">
    <citation type="journal article" date="2019" name="Int. J. Syst. Evol. Microbiol.">
        <title>The Global Catalogue of Microorganisms (GCM) 10K type strain sequencing project: providing services to taxonomists for standard genome sequencing and annotation.</title>
        <authorList>
            <consortium name="The Broad Institute Genomics Platform"/>
            <consortium name="The Broad Institute Genome Sequencing Center for Infectious Disease"/>
            <person name="Wu L."/>
            <person name="Ma J."/>
        </authorList>
    </citation>
    <scope>NUCLEOTIDE SEQUENCE [LARGE SCALE GENOMIC DNA]</scope>
    <source>
        <strain evidence="3">CCM 8479</strain>
    </source>
</reference>
<sequence length="66" mass="7454">DRQANAVPHRIVFARLSLDPRTQAYCERRTQEGKTRRETIRQNGRVRYVPPGGQLPGHGNPFAVGT</sequence>
<name>A0ABW0D591_STRFI</name>
<gene>
    <name evidence="2" type="ORF">ACFPN6_13020</name>
</gene>
<feature type="non-terminal residue" evidence="2">
    <location>
        <position position="1"/>
    </location>
</feature>
<evidence type="ECO:0000256" key="1">
    <source>
        <dbReference type="SAM" id="MobiDB-lite"/>
    </source>
</evidence>
<organism evidence="2 3">
    <name type="scientific">Streptomyces fimbriatus</name>
    <dbReference type="NCBI Taxonomy" id="68197"/>
    <lineage>
        <taxon>Bacteria</taxon>
        <taxon>Bacillati</taxon>
        <taxon>Actinomycetota</taxon>
        <taxon>Actinomycetes</taxon>
        <taxon>Kitasatosporales</taxon>
        <taxon>Streptomycetaceae</taxon>
        <taxon>Streptomyces</taxon>
    </lineage>
</organism>
<feature type="region of interest" description="Disordered" evidence="1">
    <location>
        <begin position="45"/>
        <end position="66"/>
    </location>
</feature>
<protein>
    <submittedName>
        <fullName evidence="2">Uncharacterized protein</fullName>
    </submittedName>
</protein>
<evidence type="ECO:0000313" key="2">
    <source>
        <dbReference type="EMBL" id="MFC5225503.1"/>
    </source>
</evidence>
<comment type="caution">
    <text evidence="2">The sequence shown here is derived from an EMBL/GenBank/DDBJ whole genome shotgun (WGS) entry which is preliminary data.</text>
</comment>
<dbReference type="EMBL" id="JBHSKL010000012">
    <property type="protein sequence ID" value="MFC5225503.1"/>
    <property type="molecule type" value="Genomic_DNA"/>
</dbReference>
<dbReference type="Proteomes" id="UP001596156">
    <property type="component" value="Unassembled WGS sequence"/>
</dbReference>